<dbReference type="GO" id="GO:0016020">
    <property type="term" value="C:membrane"/>
    <property type="evidence" value="ECO:0007669"/>
    <property type="project" value="UniProtKB-SubCell"/>
</dbReference>
<organism evidence="10 11">
    <name type="scientific">Pseudomonas knackmussii (strain DSM 6978 / CCUG 54928 / LMG 23759 / B13)</name>
    <dbReference type="NCBI Taxonomy" id="1301098"/>
    <lineage>
        <taxon>Bacteria</taxon>
        <taxon>Pseudomonadati</taxon>
        <taxon>Pseudomonadota</taxon>
        <taxon>Gammaproteobacteria</taxon>
        <taxon>Pseudomonadales</taxon>
        <taxon>Pseudomonadaceae</taxon>
        <taxon>Pseudomonas</taxon>
    </lineage>
</organism>
<reference evidence="10 11" key="2">
    <citation type="submission" date="2014-05" db="EMBL/GenBank/DDBJ databases">
        <title>Genome sequence of the 3-chlorobenzoate degrading bacterium Pseudomonas knackmussii B13 shows multiple evidence for horizontal gene transfer.</title>
        <authorList>
            <person name="Miyazaki R."/>
            <person name="Bertelli C."/>
            <person name="Falquet L."/>
            <person name="Robinson-Rechavi M."/>
            <person name="Gharib W."/>
            <person name="Roy S."/>
            <person name="Van der Meer J.R."/>
        </authorList>
    </citation>
    <scope>NUCLEOTIDE SEQUENCE [LARGE SCALE GENOMIC DNA]</scope>
    <source>
        <strain evidence="10 11">B13</strain>
    </source>
</reference>
<evidence type="ECO:0000256" key="2">
    <source>
        <dbReference type="ARBA" id="ARBA00004141"/>
    </source>
</evidence>
<dbReference type="EMBL" id="HG322950">
    <property type="protein sequence ID" value="CDF84005.1"/>
    <property type="molecule type" value="Genomic_DNA"/>
</dbReference>
<protein>
    <recommendedName>
        <fullName evidence="4">Methylamine utilization protein MauE</fullName>
    </recommendedName>
</protein>
<evidence type="ECO:0000256" key="6">
    <source>
        <dbReference type="ARBA" id="ARBA00022989"/>
    </source>
</evidence>
<feature type="transmembrane region" description="Helical" evidence="8">
    <location>
        <begin position="147"/>
        <end position="167"/>
    </location>
</feature>
<feature type="transmembrane region" description="Helical" evidence="8">
    <location>
        <begin position="74"/>
        <end position="95"/>
    </location>
</feature>
<name>A0A024HG50_PSEKB</name>
<evidence type="ECO:0000256" key="7">
    <source>
        <dbReference type="ARBA" id="ARBA00023136"/>
    </source>
</evidence>
<comment type="pathway">
    <text evidence="3">One-carbon metabolism; methylamine degradation.</text>
</comment>
<dbReference type="PATRIC" id="fig|1301098.3.peg.2665"/>
<keyword evidence="6 8" id="KW-1133">Transmembrane helix</keyword>
<reference evidence="10 11" key="1">
    <citation type="submission" date="2013-03" db="EMBL/GenBank/DDBJ databases">
        <authorList>
            <person name="Linke B."/>
        </authorList>
    </citation>
    <scope>NUCLEOTIDE SEQUENCE [LARGE SCALE GENOMIC DNA]</scope>
    <source>
        <strain evidence="10 11">B13</strain>
    </source>
</reference>
<evidence type="ECO:0000259" key="9">
    <source>
        <dbReference type="Pfam" id="PF07291"/>
    </source>
</evidence>
<dbReference type="AlphaFoldDB" id="A0A024HG50"/>
<dbReference type="GO" id="GO:0030416">
    <property type="term" value="P:methylamine metabolic process"/>
    <property type="evidence" value="ECO:0007669"/>
    <property type="project" value="InterPro"/>
</dbReference>
<comment type="function">
    <text evidence="1">May be specifically involved in the processing, transport, and/or maturation of the MADH beta-subunit.</text>
</comment>
<keyword evidence="5 8" id="KW-0812">Transmembrane</keyword>
<evidence type="ECO:0000313" key="10">
    <source>
        <dbReference type="EMBL" id="CDF84005.1"/>
    </source>
</evidence>
<evidence type="ECO:0000256" key="8">
    <source>
        <dbReference type="SAM" id="Phobius"/>
    </source>
</evidence>
<dbReference type="UniPathway" id="UPA00895"/>
<dbReference type="Proteomes" id="UP000025241">
    <property type="component" value="Chromosome I"/>
</dbReference>
<evidence type="ECO:0000256" key="3">
    <source>
        <dbReference type="ARBA" id="ARBA00004856"/>
    </source>
</evidence>
<evidence type="ECO:0000256" key="1">
    <source>
        <dbReference type="ARBA" id="ARBA00003475"/>
    </source>
</evidence>
<keyword evidence="11" id="KW-1185">Reference proteome</keyword>
<dbReference type="STRING" id="1301098.PKB_2658"/>
<evidence type="ECO:0000313" key="11">
    <source>
        <dbReference type="Proteomes" id="UP000025241"/>
    </source>
</evidence>
<feature type="domain" description="Methylamine utilisation protein MauE" evidence="9">
    <location>
        <begin position="8"/>
        <end position="132"/>
    </location>
</feature>
<dbReference type="KEGG" id="pkc:PKB_2658"/>
<dbReference type="RefSeq" id="WP_043257282.1">
    <property type="nucleotide sequence ID" value="NZ_HG322950.1"/>
</dbReference>
<feature type="transmembrane region" description="Helical" evidence="8">
    <location>
        <begin position="6"/>
        <end position="25"/>
    </location>
</feature>
<keyword evidence="7 8" id="KW-0472">Membrane</keyword>
<sequence>MQPDPIYVIAAAVSVAVILASAASHKWRAPGRFVRQLEDYQLLPQALLKPAARLLPLVEGAVAFALLVPASRSLAALAAAALIALYAAAIGINLWRGRRDIDCGCAGPDQAQPLRPVLLARNAVLVALALLASVHPQARELGLFDGFVTLAASAVALLLYAAADGLLANGPRLLKLIGR</sequence>
<evidence type="ECO:0000256" key="5">
    <source>
        <dbReference type="ARBA" id="ARBA00022692"/>
    </source>
</evidence>
<feature type="transmembrane region" description="Helical" evidence="8">
    <location>
        <begin position="116"/>
        <end position="135"/>
    </location>
</feature>
<comment type="subcellular location">
    <subcellularLocation>
        <location evidence="2">Membrane</location>
        <topology evidence="2">Multi-pass membrane protein</topology>
    </subcellularLocation>
</comment>
<evidence type="ECO:0000256" key="4">
    <source>
        <dbReference type="ARBA" id="ARBA00019078"/>
    </source>
</evidence>
<gene>
    <name evidence="10" type="primary">mauE</name>
    <name evidence="10" type="ORF">PKB_2658</name>
</gene>
<proteinExistence type="predicted"/>
<dbReference type="HOGENOM" id="CLU_101331_2_1_6"/>
<dbReference type="eggNOG" id="ENOG5032ZYX">
    <property type="taxonomic scope" value="Bacteria"/>
</dbReference>
<dbReference type="InterPro" id="IPR009908">
    <property type="entry name" value="Methylamine_util_MauE"/>
</dbReference>
<dbReference type="Pfam" id="PF07291">
    <property type="entry name" value="MauE"/>
    <property type="match status" value="1"/>
</dbReference>
<accession>A0A024HG50</accession>